<feature type="chain" id="PRO_5025558710" evidence="9">
    <location>
        <begin position="25"/>
        <end position="695"/>
    </location>
</feature>
<organism evidence="11 12">
    <name type="scientific">Trematosphaeria pertusa</name>
    <dbReference type="NCBI Taxonomy" id="390896"/>
    <lineage>
        <taxon>Eukaryota</taxon>
        <taxon>Fungi</taxon>
        <taxon>Dikarya</taxon>
        <taxon>Ascomycota</taxon>
        <taxon>Pezizomycotina</taxon>
        <taxon>Dothideomycetes</taxon>
        <taxon>Pleosporomycetidae</taxon>
        <taxon>Pleosporales</taxon>
        <taxon>Massarineae</taxon>
        <taxon>Trematosphaeriaceae</taxon>
        <taxon>Trematosphaeria</taxon>
    </lineage>
</organism>
<dbReference type="SUPFAM" id="SSF52343">
    <property type="entry name" value="Ferredoxin reductase-like, C-terminal NADP-linked domain"/>
    <property type="match status" value="1"/>
</dbReference>
<evidence type="ECO:0000313" key="12">
    <source>
        <dbReference type="Proteomes" id="UP000800094"/>
    </source>
</evidence>
<evidence type="ECO:0000256" key="6">
    <source>
        <dbReference type="ARBA" id="ARBA00023136"/>
    </source>
</evidence>
<dbReference type="OrthoDB" id="167398at2759"/>
<dbReference type="InterPro" id="IPR013130">
    <property type="entry name" value="Fe3_Rdtase_TM_dom"/>
</dbReference>
<keyword evidence="3 8" id="KW-0812">Transmembrane</keyword>
<gene>
    <name evidence="11" type="ORF">BU26DRAFT_468563</name>
</gene>
<feature type="region of interest" description="Disordered" evidence="7">
    <location>
        <begin position="505"/>
        <end position="525"/>
    </location>
</feature>
<feature type="transmembrane region" description="Helical" evidence="8">
    <location>
        <begin position="412"/>
        <end position="429"/>
    </location>
</feature>
<dbReference type="GO" id="GO:0005886">
    <property type="term" value="C:plasma membrane"/>
    <property type="evidence" value="ECO:0007669"/>
    <property type="project" value="TreeGrafter"/>
</dbReference>
<dbReference type="RefSeq" id="XP_033676798.1">
    <property type="nucleotide sequence ID" value="XM_033825292.1"/>
</dbReference>
<feature type="transmembrane region" description="Helical" evidence="8">
    <location>
        <begin position="173"/>
        <end position="195"/>
    </location>
</feature>
<dbReference type="SFLD" id="SFLDS00052">
    <property type="entry name" value="Ferric_Reductase_Domain"/>
    <property type="match status" value="1"/>
</dbReference>
<dbReference type="AlphaFoldDB" id="A0A6A6HUE7"/>
<feature type="signal peptide" evidence="9">
    <location>
        <begin position="1"/>
        <end position="24"/>
    </location>
</feature>
<dbReference type="PANTHER" id="PTHR32361:SF9">
    <property type="entry name" value="FERRIC REDUCTASE TRANSMEMBRANE COMPONENT 3-RELATED"/>
    <property type="match status" value="1"/>
</dbReference>
<name>A0A6A6HUE7_9PLEO</name>
<dbReference type="GO" id="GO:0015677">
    <property type="term" value="P:copper ion import"/>
    <property type="evidence" value="ECO:0007669"/>
    <property type="project" value="TreeGrafter"/>
</dbReference>
<reference evidence="11" key="1">
    <citation type="journal article" date="2020" name="Stud. Mycol.">
        <title>101 Dothideomycetes genomes: a test case for predicting lifestyles and emergence of pathogens.</title>
        <authorList>
            <person name="Haridas S."/>
            <person name="Albert R."/>
            <person name="Binder M."/>
            <person name="Bloem J."/>
            <person name="Labutti K."/>
            <person name="Salamov A."/>
            <person name="Andreopoulos B."/>
            <person name="Baker S."/>
            <person name="Barry K."/>
            <person name="Bills G."/>
            <person name="Bluhm B."/>
            <person name="Cannon C."/>
            <person name="Castanera R."/>
            <person name="Culley D."/>
            <person name="Daum C."/>
            <person name="Ezra D."/>
            <person name="Gonzalez J."/>
            <person name="Henrissat B."/>
            <person name="Kuo A."/>
            <person name="Liang C."/>
            <person name="Lipzen A."/>
            <person name="Lutzoni F."/>
            <person name="Magnuson J."/>
            <person name="Mondo S."/>
            <person name="Nolan M."/>
            <person name="Ohm R."/>
            <person name="Pangilinan J."/>
            <person name="Park H.-J."/>
            <person name="Ramirez L."/>
            <person name="Alfaro M."/>
            <person name="Sun H."/>
            <person name="Tritt A."/>
            <person name="Yoshinaga Y."/>
            <person name="Zwiers L.-H."/>
            <person name="Turgeon B."/>
            <person name="Goodwin S."/>
            <person name="Spatafora J."/>
            <person name="Crous P."/>
            <person name="Grigoriev I."/>
        </authorList>
    </citation>
    <scope>NUCLEOTIDE SEQUENCE</scope>
    <source>
        <strain evidence="11">CBS 122368</strain>
    </source>
</reference>
<dbReference type="Proteomes" id="UP000800094">
    <property type="component" value="Unassembled WGS sequence"/>
</dbReference>
<keyword evidence="12" id="KW-1185">Reference proteome</keyword>
<evidence type="ECO:0000256" key="1">
    <source>
        <dbReference type="ARBA" id="ARBA00004141"/>
    </source>
</evidence>
<sequence>MFRQMSMASMKLSLLLALAPSTLAHLESPKFPGYGFAWYTPVCGFACSGAISSAPLSCTDATTGTTSPSCLASDTAYLTTLAYCMNSTCDPIETPVWKREEYWMMKMTGDMSVMPKWTYSEALAEVNEMPIVVFNSSEKGVLNETVLISKEDYEVQARFDRMFDHLEMLQARYIFVLVTIGFGTPIFFTLLARLPYMTGIIDRLKPYLVYPSLIGTYHIRPLPWLLGNAPTVGQALYIAMFFILNLVLTSVNYRRSPPGEMPWGFGPKEEILAYIGYRTGHIGYALLPLVILFSTRNNFLLWVTNWSHSTYMLLHRWVARIFAIQAIVHSITLLLTYQGTGSYSMQSKMPYWQWGIVATVLTCAMLILSHLYFRRLAYEFFLILHILLAVFVIVGCWYHVILMWGYNFYDNWLYAAIAVWFFDRLVRVLRVAKNGVRRAVVTEIGEHYVRVDIEGVRWANRPGYAAYAFFPTLNPLRPWENHPFSINSTSVFRSYKHALAPASTSLAHSSSDDGRDIEKPSGKVPATSAMQAVDSTVGTSGVTLIIKKNAGLTRLLKSTNRLLTLLDGPYPQTPYADILTCDRVVLIGGGVGITGLLAWIHAHPNIKLAWSVRSSAEALCREMDTVLKDVADKEVVIGERLNIDTLLRTEAQAGYKKVGVVVCGPAGMCDDVRAKVSGLGRGGTMFELEVDSFSW</sequence>
<dbReference type="GO" id="GO:0006879">
    <property type="term" value="P:intracellular iron ion homeostasis"/>
    <property type="evidence" value="ECO:0007669"/>
    <property type="project" value="TreeGrafter"/>
</dbReference>
<feature type="domain" description="Ferric oxidoreductase" evidence="10">
    <location>
        <begin position="279"/>
        <end position="396"/>
    </location>
</feature>
<comment type="subcellular location">
    <subcellularLocation>
        <location evidence="1">Membrane</location>
        <topology evidence="1">Multi-pass membrane protein</topology>
    </subcellularLocation>
</comment>
<dbReference type="Pfam" id="PF01794">
    <property type="entry name" value="Ferric_reduct"/>
    <property type="match status" value="1"/>
</dbReference>
<accession>A0A6A6HUE7</accession>
<keyword evidence="2" id="KW-0813">Transport</keyword>
<dbReference type="GO" id="GO:0000293">
    <property type="term" value="F:ferric-chelate reductase activity"/>
    <property type="evidence" value="ECO:0007669"/>
    <property type="project" value="TreeGrafter"/>
</dbReference>
<dbReference type="EMBL" id="ML987210">
    <property type="protein sequence ID" value="KAF2241794.1"/>
    <property type="molecule type" value="Genomic_DNA"/>
</dbReference>
<evidence type="ECO:0000256" key="5">
    <source>
        <dbReference type="ARBA" id="ARBA00023065"/>
    </source>
</evidence>
<dbReference type="GeneID" id="54578622"/>
<dbReference type="GO" id="GO:0006826">
    <property type="term" value="P:iron ion transport"/>
    <property type="evidence" value="ECO:0007669"/>
    <property type="project" value="TreeGrafter"/>
</dbReference>
<keyword evidence="9" id="KW-0732">Signal</keyword>
<evidence type="ECO:0000313" key="11">
    <source>
        <dbReference type="EMBL" id="KAF2241794.1"/>
    </source>
</evidence>
<evidence type="ECO:0000256" key="4">
    <source>
        <dbReference type="ARBA" id="ARBA00022989"/>
    </source>
</evidence>
<dbReference type="InterPro" id="IPR039261">
    <property type="entry name" value="FNR_nucleotide-bd"/>
</dbReference>
<evidence type="ECO:0000256" key="9">
    <source>
        <dbReference type="SAM" id="SignalP"/>
    </source>
</evidence>
<dbReference type="InterPro" id="IPR051410">
    <property type="entry name" value="Ferric/Cupric_Reductase"/>
</dbReference>
<dbReference type="SFLD" id="SFLDG01168">
    <property type="entry name" value="Ferric_reductase_subgroup_(FRE"/>
    <property type="match status" value="1"/>
</dbReference>
<feature type="transmembrane region" description="Helical" evidence="8">
    <location>
        <begin position="351"/>
        <end position="373"/>
    </location>
</feature>
<keyword evidence="6 8" id="KW-0472">Membrane</keyword>
<feature type="compositionally biased region" description="Basic and acidic residues" evidence="7">
    <location>
        <begin position="510"/>
        <end position="521"/>
    </location>
</feature>
<protein>
    <submittedName>
        <fullName evidence="11">Ferric reductase-like transmembrane component</fullName>
    </submittedName>
</protein>
<evidence type="ECO:0000256" key="3">
    <source>
        <dbReference type="ARBA" id="ARBA00022692"/>
    </source>
</evidence>
<dbReference type="Gene3D" id="3.40.50.80">
    <property type="entry name" value="Nucleotide-binding domain of ferredoxin-NADP reductase (FNR) module"/>
    <property type="match status" value="1"/>
</dbReference>
<feature type="transmembrane region" description="Helical" evidence="8">
    <location>
        <begin position="380"/>
        <end position="400"/>
    </location>
</feature>
<evidence type="ECO:0000256" key="8">
    <source>
        <dbReference type="SAM" id="Phobius"/>
    </source>
</evidence>
<evidence type="ECO:0000256" key="2">
    <source>
        <dbReference type="ARBA" id="ARBA00022448"/>
    </source>
</evidence>
<feature type="transmembrane region" description="Helical" evidence="8">
    <location>
        <begin position="317"/>
        <end position="339"/>
    </location>
</feature>
<dbReference type="PANTHER" id="PTHR32361">
    <property type="entry name" value="FERRIC/CUPRIC REDUCTASE TRANSMEMBRANE COMPONENT"/>
    <property type="match status" value="1"/>
</dbReference>
<evidence type="ECO:0000256" key="7">
    <source>
        <dbReference type="SAM" id="MobiDB-lite"/>
    </source>
</evidence>
<feature type="transmembrane region" description="Helical" evidence="8">
    <location>
        <begin position="232"/>
        <end position="253"/>
    </location>
</feature>
<evidence type="ECO:0000259" key="10">
    <source>
        <dbReference type="Pfam" id="PF01794"/>
    </source>
</evidence>
<dbReference type="CDD" id="cd06186">
    <property type="entry name" value="NOX_Duox_like_FAD_NADP"/>
    <property type="match status" value="1"/>
</dbReference>
<proteinExistence type="predicted"/>
<keyword evidence="5" id="KW-0406">Ion transport</keyword>
<keyword evidence="4 8" id="KW-1133">Transmembrane helix</keyword>